<sequence length="56" mass="6177">MAFPIILIIAKLQVWHSGRGTERSTELAVQLLPNCKFGTPDIACQTASLALRTTFF</sequence>
<reference evidence="1" key="1">
    <citation type="journal article" date="2021" name="Microb. Physiol.">
        <title>Proteogenomic Insights into the Physiology of Marine, Sulfate-Reducing, Filamentous Desulfonema limicola and Desulfonema magnum.</title>
        <authorList>
            <person name="Schnaars V."/>
            <person name="Wohlbrand L."/>
            <person name="Scheve S."/>
            <person name="Hinrichs C."/>
            <person name="Reinhardt R."/>
            <person name="Rabus R."/>
        </authorList>
    </citation>
    <scope>NUCLEOTIDE SEQUENCE</scope>
    <source>
        <strain evidence="1">4be13</strain>
    </source>
</reference>
<gene>
    <name evidence="1" type="ORF">dnm_049300</name>
</gene>
<proteinExistence type="predicted"/>
<evidence type="ECO:0000313" key="2">
    <source>
        <dbReference type="Proteomes" id="UP000663722"/>
    </source>
</evidence>
<keyword evidence="2" id="KW-1185">Reference proteome</keyword>
<evidence type="ECO:0000313" key="1">
    <source>
        <dbReference type="EMBL" id="QTA88883.1"/>
    </source>
</evidence>
<dbReference type="Proteomes" id="UP000663722">
    <property type="component" value="Chromosome"/>
</dbReference>
<dbReference type="AlphaFoldDB" id="A0A975BNR4"/>
<organism evidence="1 2">
    <name type="scientific">Desulfonema magnum</name>
    <dbReference type="NCBI Taxonomy" id="45655"/>
    <lineage>
        <taxon>Bacteria</taxon>
        <taxon>Pseudomonadati</taxon>
        <taxon>Thermodesulfobacteriota</taxon>
        <taxon>Desulfobacteria</taxon>
        <taxon>Desulfobacterales</taxon>
        <taxon>Desulfococcaceae</taxon>
        <taxon>Desulfonema</taxon>
    </lineage>
</organism>
<dbReference type="EMBL" id="CP061800">
    <property type="protein sequence ID" value="QTA88883.1"/>
    <property type="molecule type" value="Genomic_DNA"/>
</dbReference>
<protein>
    <submittedName>
        <fullName evidence="1">Uncharacterized protein</fullName>
    </submittedName>
</protein>
<dbReference type="KEGG" id="dmm:dnm_049300"/>
<accession>A0A975BNR4</accession>
<name>A0A975BNR4_9BACT</name>